<dbReference type="OrthoDB" id="9775607at2"/>
<dbReference type="RefSeq" id="WP_089651503.1">
    <property type="nucleotide sequence ID" value="NZ_FNIZ01000004.1"/>
</dbReference>
<dbReference type="PANTHER" id="PTHR11113">
    <property type="entry name" value="N-ACETYLGLUCOSAMINE-6-PHOSPHATE DEACETYLASE"/>
    <property type="match status" value="1"/>
</dbReference>
<organism evidence="7 8">
    <name type="scientific">Halobacillus aidingensis</name>
    <dbReference type="NCBI Taxonomy" id="240303"/>
    <lineage>
        <taxon>Bacteria</taxon>
        <taxon>Bacillati</taxon>
        <taxon>Bacillota</taxon>
        <taxon>Bacilli</taxon>
        <taxon>Bacillales</taxon>
        <taxon>Bacillaceae</taxon>
        <taxon>Halobacillus</taxon>
    </lineage>
</organism>
<sequence>MNETRFRWRNRQLREHAAVIDGKTAPTKLIKNTTYLNVYLKKWMHGHIWLYNDRIIYTGQKLPSNTEGTEIIDGTDSYIVPGYVEPHAHPFQLYNPQSFAEYAAETGTTTLVNDNLMWLFLTEKEKAFSLLEEFMDLPATMYWWARFDPQSVLRDEDRFAFDSQIPDWIAHDAVIQGGELTAWPDVLHHGDEQILHFMQETKRSRKPLEAHLPGASEQTLVKMRLLGMDSEHESMSADDVLKRLEIGYQTGLRYSSIRPDLPDILQGLVEQGHTHFDHMMYTTDGSTPGFYREGLINPCIQIALDAGVPEIDAYMMATYQAARHFGIENRVGSLNAGRVAHLNFLSDPKDPMPHSVIAKGEWTKRDGEVLKKETLIQWEKNGVKPLDLDWEVTDADMQFSMPIGLEMVNDVIMKPYAIDTDISTDRLSDENKESYLMLMDREGEWMVNTLLKGFTQTLGGLVSSYSNTGDIILTGKSRKDMKKAFQRMKEIGGGIVLVNEGEILFELPLSLGGVMADLPMRELMEEEAKLKECLLDHGFTFNDPVYTLLFLSSMHLPFIRITPLGIMDVKKKEVLFPSIMR</sequence>
<evidence type="ECO:0000256" key="1">
    <source>
        <dbReference type="ARBA" id="ARBA00006773"/>
    </source>
</evidence>
<evidence type="ECO:0000313" key="7">
    <source>
        <dbReference type="EMBL" id="SDO30900.1"/>
    </source>
</evidence>
<keyword evidence="3" id="KW-0378">Hydrolase</keyword>
<dbReference type="Pfam" id="PF01979">
    <property type="entry name" value="Amidohydro_1"/>
    <property type="match status" value="1"/>
</dbReference>
<dbReference type="InterPro" id="IPR006680">
    <property type="entry name" value="Amidohydro-rel"/>
</dbReference>
<accession>A0A1H0II00</accession>
<dbReference type="EMBL" id="FNIZ01000004">
    <property type="protein sequence ID" value="SDO30900.1"/>
    <property type="molecule type" value="Genomic_DNA"/>
</dbReference>
<dbReference type="GO" id="GO:0000034">
    <property type="term" value="F:adenine deaminase activity"/>
    <property type="evidence" value="ECO:0007669"/>
    <property type="project" value="UniProtKB-EC"/>
</dbReference>
<dbReference type="EC" id="3.5.4.2" evidence="2"/>
<evidence type="ECO:0000256" key="3">
    <source>
        <dbReference type="ARBA" id="ARBA00022801"/>
    </source>
</evidence>
<comment type="similarity">
    <text evidence="1">Belongs to the metallo-dependent hydrolases superfamily. Adenine deaminase family.</text>
</comment>
<dbReference type="AlphaFoldDB" id="A0A1H0II00"/>
<evidence type="ECO:0000256" key="2">
    <source>
        <dbReference type="ARBA" id="ARBA00012782"/>
    </source>
</evidence>
<evidence type="ECO:0000313" key="8">
    <source>
        <dbReference type="Proteomes" id="UP000198860"/>
    </source>
</evidence>
<dbReference type="Gene3D" id="3.20.20.140">
    <property type="entry name" value="Metal-dependent hydrolases"/>
    <property type="match status" value="1"/>
</dbReference>
<dbReference type="InterPro" id="IPR026912">
    <property type="entry name" value="Adenine_deam_C"/>
</dbReference>
<dbReference type="Gene3D" id="2.30.40.10">
    <property type="entry name" value="Urease, subunit C, domain 1"/>
    <property type="match status" value="1"/>
</dbReference>
<name>A0A1H0II00_HALAD</name>
<comment type="catalytic activity">
    <reaction evidence="4">
        <text>adenine + H2O + H(+) = hypoxanthine + NH4(+)</text>
        <dbReference type="Rhea" id="RHEA:23688"/>
        <dbReference type="ChEBI" id="CHEBI:15377"/>
        <dbReference type="ChEBI" id="CHEBI:15378"/>
        <dbReference type="ChEBI" id="CHEBI:16708"/>
        <dbReference type="ChEBI" id="CHEBI:17368"/>
        <dbReference type="ChEBI" id="CHEBI:28938"/>
        <dbReference type="EC" id="3.5.4.2"/>
    </reaction>
</comment>
<keyword evidence="8" id="KW-1185">Reference proteome</keyword>
<dbReference type="InterPro" id="IPR011059">
    <property type="entry name" value="Metal-dep_hydrolase_composite"/>
</dbReference>
<feature type="domain" description="Adenine deaminase C-terminal" evidence="6">
    <location>
        <begin position="430"/>
        <end position="572"/>
    </location>
</feature>
<gene>
    <name evidence="7" type="ORF">SAMN05421677_10484</name>
</gene>
<protein>
    <recommendedName>
        <fullName evidence="2">adenine deaminase</fullName>
        <ecNumber evidence="2">3.5.4.2</ecNumber>
    </recommendedName>
</protein>
<dbReference type="InterPro" id="IPR032466">
    <property type="entry name" value="Metal_Hydrolase"/>
</dbReference>
<dbReference type="SUPFAM" id="SSF51338">
    <property type="entry name" value="Composite domain of metallo-dependent hydrolases"/>
    <property type="match status" value="1"/>
</dbReference>
<proteinExistence type="inferred from homology"/>
<reference evidence="8" key="1">
    <citation type="submission" date="2016-10" db="EMBL/GenBank/DDBJ databases">
        <authorList>
            <person name="Varghese N."/>
            <person name="Submissions S."/>
        </authorList>
    </citation>
    <scope>NUCLEOTIDE SEQUENCE [LARGE SCALE GENOMIC DNA]</scope>
    <source>
        <strain evidence="8">CGMCC 1.3703</strain>
    </source>
</reference>
<evidence type="ECO:0000256" key="4">
    <source>
        <dbReference type="ARBA" id="ARBA00047720"/>
    </source>
</evidence>
<dbReference type="Pfam" id="PF13382">
    <property type="entry name" value="Adenine_deam_C"/>
    <property type="match status" value="1"/>
</dbReference>
<dbReference type="Proteomes" id="UP000198860">
    <property type="component" value="Unassembled WGS sequence"/>
</dbReference>
<evidence type="ECO:0000259" key="6">
    <source>
        <dbReference type="Pfam" id="PF13382"/>
    </source>
</evidence>
<dbReference type="PANTHER" id="PTHR11113:SF6">
    <property type="entry name" value="ADENINE DEAMINASE YERA-RELATED"/>
    <property type="match status" value="1"/>
</dbReference>
<evidence type="ECO:0000259" key="5">
    <source>
        <dbReference type="Pfam" id="PF01979"/>
    </source>
</evidence>
<dbReference type="SUPFAM" id="SSF51556">
    <property type="entry name" value="Metallo-dependent hydrolases"/>
    <property type="match status" value="1"/>
</dbReference>
<dbReference type="STRING" id="240303.SAMN05421677_10484"/>
<feature type="domain" description="Amidohydrolase-related" evidence="5">
    <location>
        <begin position="78"/>
        <end position="362"/>
    </location>
</feature>